<evidence type="ECO:0000313" key="3">
    <source>
        <dbReference type="Proteomes" id="UP000663828"/>
    </source>
</evidence>
<proteinExistence type="predicted"/>
<dbReference type="AlphaFoldDB" id="A0A816C4R2"/>
<sequence length="582" mass="66382">MPSKKNEAKPQRLLSRAKAEALEKGIYAAPRKPRKVTLPDNVSNNLGERKRTRKRPPRKVIHEDPPEEPVTNVEPDESDPSEDDVKLDLEPEVELDESDSSEEDKKELEPLPSASSSEEEAPPPEDVRSATPIISIHDPVQTVEDLDIGDIITEVNMAPSWFQRENDLDDMSDVIYPSGITPTQTHKNVAHFRNVTKQKSFFGGKTVRIKEDSLDTLITALSEFAREYDGNLSFTQNELPHGDAYCAACGIGDLGSTHLLATDYISTARFSFHTELSYDDDLKKSATTMKNFVLSFATSIAEVLGLQGNEYIRVLSVVKDEENCGKANVNLGVTTPDRQETEKFAQSLQDYATSGFRNHPRLREVRSDNYSYAWKPLLSYLQVKRDEFDENHNFNYNRSGLRREGMRGNRPYYVPMGWYRYALDVFNKYSDETKDRWIGCQNIPGEWPIAYYGTNGNFIHDLERNQTSPDQEKFDPMREESVRQMGEKMNKQGFYVFPKCNGGAYPSYTKTFEVPITSKKNSRFRVVFQCRVKPGQFTVHTCPISKCEIWRVVDTDAVRPYGVLVRKMKAKKHPDDTSESDD</sequence>
<keyword evidence="3" id="KW-1185">Reference proteome</keyword>
<feature type="compositionally biased region" description="Acidic residues" evidence="1">
    <location>
        <begin position="90"/>
        <end position="102"/>
    </location>
</feature>
<protein>
    <submittedName>
        <fullName evidence="2">Uncharacterized protein</fullName>
    </submittedName>
</protein>
<dbReference type="EMBL" id="CAJNOR010007362">
    <property type="protein sequence ID" value="CAF1615808.1"/>
    <property type="molecule type" value="Genomic_DNA"/>
</dbReference>
<name>A0A816C4R2_ADIRI</name>
<feature type="region of interest" description="Disordered" evidence="1">
    <location>
        <begin position="24"/>
        <end position="136"/>
    </location>
</feature>
<dbReference type="Proteomes" id="UP000663828">
    <property type="component" value="Unassembled WGS sequence"/>
</dbReference>
<dbReference type="PANTHER" id="PTHR36649">
    <property type="entry name" value="UBIQUITIN-LIKE DOMAIN-CONTAINING PROTEIN"/>
    <property type="match status" value="1"/>
</dbReference>
<evidence type="ECO:0000313" key="2">
    <source>
        <dbReference type="EMBL" id="CAF1615808.1"/>
    </source>
</evidence>
<evidence type="ECO:0000256" key="1">
    <source>
        <dbReference type="SAM" id="MobiDB-lite"/>
    </source>
</evidence>
<organism evidence="2 3">
    <name type="scientific">Adineta ricciae</name>
    <name type="common">Rotifer</name>
    <dbReference type="NCBI Taxonomy" id="249248"/>
    <lineage>
        <taxon>Eukaryota</taxon>
        <taxon>Metazoa</taxon>
        <taxon>Spiralia</taxon>
        <taxon>Gnathifera</taxon>
        <taxon>Rotifera</taxon>
        <taxon>Eurotatoria</taxon>
        <taxon>Bdelloidea</taxon>
        <taxon>Adinetida</taxon>
        <taxon>Adinetidae</taxon>
        <taxon>Adineta</taxon>
    </lineage>
</organism>
<feature type="compositionally biased region" description="Basic residues" evidence="1">
    <location>
        <begin position="50"/>
        <end position="59"/>
    </location>
</feature>
<gene>
    <name evidence="2" type="ORF">XAT740_LOCUS49539</name>
</gene>
<reference evidence="2" key="1">
    <citation type="submission" date="2021-02" db="EMBL/GenBank/DDBJ databases">
        <authorList>
            <person name="Nowell W R."/>
        </authorList>
    </citation>
    <scope>NUCLEOTIDE SEQUENCE</scope>
</reference>
<comment type="caution">
    <text evidence="2">The sequence shown here is derived from an EMBL/GenBank/DDBJ whole genome shotgun (WGS) entry which is preliminary data.</text>
</comment>
<dbReference type="PANTHER" id="PTHR36649:SF28">
    <property type="entry name" value="UBIQUITIN-LIKE DOMAIN-CONTAINING PROTEIN"/>
    <property type="match status" value="1"/>
</dbReference>
<accession>A0A816C4R2</accession>